<proteinExistence type="predicted"/>
<dbReference type="Proteomes" id="UP000019763">
    <property type="component" value="Unassembled WGS sequence"/>
</dbReference>
<dbReference type="GeneID" id="22910639"/>
<keyword evidence="3" id="KW-1185">Reference proteome</keyword>
<dbReference type="AlphaFoldDB" id="A0A023BCW2"/>
<keyword evidence="1" id="KW-0812">Transmembrane</keyword>
<feature type="transmembrane region" description="Helical" evidence="1">
    <location>
        <begin position="92"/>
        <end position="111"/>
    </location>
</feature>
<keyword evidence="1" id="KW-0472">Membrane</keyword>
<feature type="transmembrane region" description="Helical" evidence="1">
    <location>
        <begin position="27"/>
        <end position="49"/>
    </location>
</feature>
<accession>A0A023BCW2</accession>
<dbReference type="OrthoDB" id="443651at2759"/>
<evidence type="ECO:0000313" key="3">
    <source>
        <dbReference type="Proteomes" id="UP000019763"/>
    </source>
</evidence>
<dbReference type="VEuPathDB" id="CryptoDB:GNI_010700"/>
<dbReference type="OMA" id="LFFDRSW"/>
<keyword evidence="1" id="KW-1133">Transmembrane helix</keyword>
<organism evidence="2 3">
    <name type="scientific">Gregarina niphandrodes</name>
    <name type="common">Septate eugregarine</name>
    <dbReference type="NCBI Taxonomy" id="110365"/>
    <lineage>
        <taxon>Eukaryota</taxon>
        <taxon>Sar</taxon>
        <taxon>Alveolata</taxon>
        <taxon>Apicomplexa</taxon>
        <taxon>Conoidasida</taxon>
        <taxon>Gregarinasina</taxon>
        <taxon>Eugregarinorida</taxon>
        <taxon>Gregarinidae</taxon>
        <taxon>Gregarina</taxon>
    </lineage>
</organism>
<feature type="transmembrane region" description="Helical" evidence="1">
    <location>
        <begin position="210"/>
        <end position="229"/>
    </location>
</feature>
<dbReference type="EMBL" id="AFNH02000081">
    <property type="protein sequence ID" value="EZG86208.1"/>
    <property type="molecule type" value="Genomic_DNA"/>
</dbReference>
<name>A0A023BCW2_GRENI</name>
<evidence type="ECO:0000256" key="1">
    <source>
        <dbReference type="SAM" id="Phobius"/>
    </source>
</evidence>
<feature type="transmembrane region" description="Helical" evidence="1">
    <location>
        <begin position="131"/>
        <end position="157"/>
    </location>
</feature>
<evidence type="ECO:0000313" key="2">
    <source>
        <dbReference type="EMBL" id="EZG86208.1"/>
    </source>
</evidence>
<protein>
    <submittedName>
        <fullName evidence="2">Membrane protein</fullName>
    </submittedName>
</protein>
<sequence>MDFPEVITALKSPPVSGWSRKLVTRGFLSACAGSILGMATSVILNVALVEITISSFFAAYFGLLFICTGGIIAWRVLGAPLADEKARQRQRIFLALSFLVSVSGLICITMQRGGWFYRSPKVLKVAVYTLLGVSLAFALIFSAIDLINVGFGICMLTSTRSPVESNVQVSLIIAVALLMGSIFGCMYGLLDVANEISYHVKLSLLKDEAFTYPIGGLLGALAGFANEYLRNQEEAYIQIKRQEYDADI</sequence>
<gene>
    <name evidence="2" type="ORF">GNI_010700</name>
</gene>
<dbReference type="RefSeq" id="XP_011128776.1">
    <property type="nucleotide sequence ID" value="XM_011130474.1"/>
</dbReference>
<dbReference type="eggNOG" id="ENOG502RZID">
    <property type="taxonomic scope" value="Eukaryota"/>
</dbReference>
<feature type="transmembrane region" description="Helical" evidence="1">
    <location>
        <begin position="169"/>
        <end position="190"/>
    </location>
</feature>
<comment type="caution">
    <text evidence="2">The sequence shown here is derived from an EMBL/GenBank/DDBJ whole genome shotgun (WGS) entry which is preliminary data.</text>
</comment>
<reference evidence="2" key="1">
    <citation type="submission" date="2013-12" db="EMBL/GenBank/DDBJ databases">
        <authorList>
            <person name="Omoto C.K."/>
            <person name="Sibley D."/>
            <person name="Venepally P."/>
            <person name="Hadjithomas M."/>
            <person name="Karamycheva S."/>
            <person name="Brunk B."/>
            <person name="Roos D."/>
            <person name="Caler E."/>
            <person name="Lorenzi H."/>
        </authorList>
    </citation>
    <scope>NUCLEOTIDE SEQUENCE</scope>
</reference>
<feature type="transmembrane region" description="Helical" evidence="1">
    <location>
        <begin position="55"/>
        <end position="77"/>
    </location>
</feature>